<gene>
    <name evidence="1" type="ORF">DWE98_10965</name>
</gene>
<reference evidence="2" key="1">
    <citation type="submission" date="2018-07" db="EMBL/GenBank/DDBJ databases">
        <authorList>
            <person name="Safronova V.I."/>
            <person name="Chirak E.R."/>
            <person name="Sazanova A.L."/>
        </authorList>
    </citation>
    <scope>NUCLEOTIDE SEQUENCE [LARGE SCALE GENOMIC DNA]</scope>
    <source>
        <strain evidence="2">RCAM04685</strain>
    </source>
</reference>
<comment type="caution">
    <text evidence="1">The sequence shown here is derived from an EMBL/GenBank/DDBJ whole genome shotgun (WGS) entry which is preliminary data.</text>
</comment>
<dbReference type="EMBL" id="QQTP01000004">
    <property type="protein sequence ID" value="RDJ26335.1"/>
    <property type="molecule type" value="Genomic_DNA"/>
</dbReference>
<protein>
    <submittedName>
        <fullName evidence="1">3-hydroxylacyl-ACP dehydratase</fullName>
    </submittedName>
</protein>
<dbReference type="PIRSF" id="PIRSF020565">
    <property type="entry name" value="3Ho_Ac_ACP_DH_prd"/>
    <property type="match status" value="1"/>
</dbReference>
<evidence type="ECO:0000313" key="1">
    <source>
        <dbReference type="EMBL" id="RDJ26335.1"/>
    </source>
</evidence>
<keyword evidence="2" id="KW-1185">Reference proteome</keyword>
<dbReference type="Gene3D" id="3.10.129.10">
    <property type="entry name" value="Hotdog Thioesterase"/>
    <property type="match status" value="1"/>
</dbReference>
<dbReference type="SUPFAM" id="SSF54637">
    <property type="entry name" value="Thioesterase/thiol ester dehydrase-isomerase"/>
    <property type="match status" value="1"/>
</dbReference>
<dbReference type="RefSeq" id="WP_114829277.1">
    <property type="nucleotide sequence ID" value="NZ_QQTO01000022.1"/>
</dbReference>
<dbReference type="Pfam" id="PF22817">
    <property type="entry name" value="ApeP-like"/>
    <property type="match status" value="1"/>
</dbReference>
<dbReference type="AlphaFoldDB" id="A0A370L8G8"/>
<organism evidence="1 2">
    <name type="scientific">Bosea caraganae</name>
    <dbReference type="NCBI Taxonomy" id="2763117"/>
    <lineage>
        <taxon>Bacteria</taxon>
        <taxon>Pseudomonadati</taxon>
        <taxon>Pseudomonadota</taxon>
        <taxon>Alphaproteobacteria</taxon>
        <taxon>Hyphomicrobiales</taxon>
        <taxon>Boseaceae</taxon>
        <taxon>Bosea</taxon>
    </lineage>
</organism>
<accession>A0A370L8G8</accession>
<name>A0A370L8G8_9HYPH</name>
<dbReference type="InterPro" id="IPR016776">
    <property type="entry name" value="ApeP-like_dehydratase"/>
</dbReference>
<evidence type="ECO:0000313" key="2">
    <source>
        <dbReference type="Proteomes" id="UP000255207"/>
    </source>
</evidence>
<dbReference type="InterPro" id="IPR029069">
    <property type="entry name" value="HotDog_dom_sf"/>
</dbReference>
<dbReference type="Proteomes" id="UP000255207">
    <property type="component" value="Unassembled WGS sequence"/>
</dbReference>
<sequence>MSQSLYPLDAVLPHRAPMILIDGIREWSEHEIRTELTIRPSCPFFVGGKGIAAHIAMEWMAQSCAAFIGVEALRAQQPVKIGFLLGTRNFSAALDWFGEGETLEISARPVYRDAGMGQFDCAVYRPAGKSELAKAQLTVYQPDDLSNLIQDQTSERGT</sequence>
<proteinExistence type="predicted"/>